<dbReference type="EMBL" id="CM000136">
    <property type="protein sequence ID" value="EAY80743.1"/>
    <property type="molecule type" value="Genomic_DNA"/>
</dbReference>
<protein>
    <submittedName>
        <fullName evidence="1">Uncharacterized protein</fullName>
    </submittedName>
</protein>
<dbReference type="AlphaFoldDB" id="A2ZDQ9"/>
<dbReference type="Proteomes" id="UP000007015">
    <property type="component" value="Chromosome 11"/>
</dbReference>
<name>A2ZDQ9_ORYSI</name>
<accession>A2ZDQ9</accession>
<reference evidence="1 2" key="1">
    <citation type="journal article" date="2005" name="PLoS Biol.">
        <title>The genomes of Oryza sativa: a history of duplications.</title>
        <authorList>
            <person name="Yu J."/>
            <person name="Wang J."/>
            <person name="Lin W."/>
            <person name="Li S."/>
            <person name="Li H."/>
            <person name="Zhou J."/>
            <person name="Ni P."/>
            <person name="Dong W."/>
            <person name="Hu S."/>
            <person name="Zeng C."/>
            <person name="Zhang J."/>
            <person name="Zhang Y."/>
            <person name="Li R."/>
            <person name="Xu Z."/>
            <person name="Li S."/>
            <person name="Li X."/>
            <person name="Zheng H."/>
            <person name="Cong L."/>
            <person name="Lin L."/>
            <person name="Yin J."/>
            <person name="Geng J."/>
            <person name="Li G."/>
            <person name="Shi J."/>
            <person name="Liu J."/>
            <person name="Lv H."/>
            <person name="Li J."/>
            <person name="Wang J."/>
            <person name="Deng Y."/>
            <person name="Ran L."/>
            <person name="Shi X."/>
            <person name="Wang X."/>
            <person name="Wu Q."/>
            <person name="Li C."/>
            <person name="Ren X."/>
            <person name="Wang J."/>
            <person name="Wang X."/>
            <person name="Li D."/>
            <person name="Liu D."/>
            <person name="Zhang X."/>
            <person name="Ji Z."/>
            <person name="Zhao W."/>
            <person name="Sun Y."/>
            <person name="Zhang Z."/>
            <person name="Bao J."/>
            <person name="Han Y."/>
            <person name="Dong L."/>
            <person name="Ji J."/>
            <person name="Chen P."/>
            <person name="Wu S."/>
            <person name="Liu J."/>
            <person name="Xiao Y."/>
            <person name="Bu D."/>
            <person name="Tan J."/>
            <person name="Yang L."/>
            <person name="Ye C."/>
            <person name="Zhang J."/>
            <person name="Xu J."/>
            <person name="Zhou Y."/>
            <person name="Yu Y."/>
            <person name="Zhang B."/>
            <person name="Zhuang S."/>
            <person name="Wei H."/>
            <person name="Liu B."/>
            <person name="Lei M."/>
            <person name="Yu H."/>
            <person name="Li Y."/>
            <person name="Xu H."/>
            <person name="Wei S."/>
            <person name="He X."/>
            <person name="Fang L."/>
            <person name="Zhang Z."/>
            <person name="Zhang Y."/>
            <person name="Huang X."/>
            <person name="Su Z."/>
            <person name="Tong W."/>
            <person name="Li J."/>
            <person name="Tong Z."/>
            <person name="Li S."/>
            <person name="Ye J."/>
            <person name="Wang L."/>
            <person name="Fang L."/>
            <person name="Lei T."/>
            <person name="Chen C."/>
            <person name="Chen H."/>
            <person name="Xu Z."/>
            <person name="Li H."/>
            <person name="Huang H."/>
            <person name="Zhang F."/>
            <person name="Xu H."/>
            <person name="Li N."/>
            <person name="Zhao C."/>
            <person name="Li S."/>
            <person name="Dong L."/>
            <person name="Huang Y."/>
            <person name="Li L."/>
            <person name="Xi Y."/>
            <person name="Qi Q."/>
            <person name="Li W."/>
            <person name="Zhang B."/>
            <person name="Hu W."/>
            <person name="Zhang Y."/>
            <person name="Tian X."/>
            <person name="Jiao Y."/>
            <person name="Liang X."/>
            <person name="Jin J."/>
            <person name="Gao L."/>
            <person name="Zheng W."/>
            <person name="Hao B."/>
            <person name="Liu S."/>
            <person name="Wang W."/>
            <person name="Yuan L."/>
            <person name="Cao M."/>
            <person name="McDermott J."/>
            <person name="Samudrala R."/>
            <person name="Wang J."/>
            <person name="Wong G.K."/>
            <person name="Yang H."/>
        </authorList>
    </citation>
    <scope>NUCLEOTIDE SEQUENCE [LARGE SCALE GENOMIC DNA]</scope>
    <source>
        <strain evidence="2">cv. 93-11</strain>
    </source>
</reference>
<dbReference type="HOGENOM" id="CLU_1828508_0_0_1"/>
<evidence type="ECO:0000313" key="2">
    <source>
        <dbReference type="Proteomes" id="UP000007015"/>
    </source>
</evidence>
<keyword evidence="2" id="KW-1185">Reference proteome</keyword>
<organism evidence="1 2">
    <name type="scientific">Oryza sativa subsp. indica</name>
    <name type="common">Rice</name>
    <dbReference type="NCBI Taxonomy" id="39946"/>
    <lineage>
        <taxon>Eukaryota</taxon>
        <taxon>Viridiplantae</taxon>
        <taxon>Streptophyta</taxon>
        <taxon>Embryophyta</taxon>
        <taxon>Tracheophyta</taxon>
        <taxon>Spermatophyta</taxon>
        <taxon>Magnoliopsida</taxon>
        <taxon>Liliopsida</taxon>
        <taxon>Poales</taxon>
        <taxon>Poaceae</taxon>
        <taxon>BOP clade</taxon>
        <taxon>Oryzoideae</taxon>
        <taxon>Oryzeae</taxon>
        <taxon>Oryzinae</taxon>
        <taxon>Oryza</taxon>
        <taxon>Oryza sativa</taxon>
    </lineage>
</organism>
<evidence type="ECO:0000313" key="1">
    <source>
        <dbReference type="EMBL" id="EAY80743.1"/>
    </source>
</evidence>
<gene>
    <name evidence="1" type="ORF">OsI_35923</name>
</gene>
<dbReference type="Gramene" id="BGIOSGA035183-TA">
    <property type="protein sequence ID" value="BGIOSGA035183-PA"/>
    <property type="gene ID" value="BGIOSGA035183"/>
</dbReference>
<sequence length="141" mass="15098">MAAQWSTLAHGGAWHSSVVGDDVWRGVVRRRWEQWATAATSSGRRQLAAVAAASPWRRRMWGATGWPLVLRRRRGGSVAAADGLGGATKAATLGLGEMAAAHMVLLTAAAAPIAGGRRDVVRTWASWANWAEGKTEKEWAK</sequence>
<proteinExistence type="predicted"/>